<dbReference type="EMBL" id="JACOPK010000005">
    <property type="protein sequence ID" value="MBC5695691.1"/>
    <property type="molecule type" value="Genomic_DNA"/>
</dbReference>
<organism evidence="2 3">
    <name type="scientific">Agathobaculum hominis</name>
    <dbReference type="NCBI Taxonomy" id="2763014"/>
    <lineage>
        <taxon>Bacteria</taxon>
        <taxon>Bacillati</taxon>
        <taxon>Bacillota</taxon>
        <taxon>Clostridia</taxon>
        <taxon>Eubacteriales</taxon>
        <taxon>Butyricicoccaceae</taxon>
        <taxon>Agathobaculum</taxon>
    </lineage>
</organism>
<dbReference type="SUPFAM" id="SSF53448">
    <property type="entry name" value="Nucleotide-diphospho-sugar transferases"/>
    <property type="match status" value="1"/>
</dbReference>
<dbReference type="PANTHER" id="PTHR22916:SF3">
    <property type="entry name" value="UDP-GLCNAC:BETAGAL BETA-1,3-N-ACETYLGLUCOSAMINYLTRANSFERASE-LIKE PROTEIN 1"/>
    <property type="match status" value="1"/>
</dbReference>
<dbReference type="InterPro" id="IPR001173">
    <property type="entry name" value="Glyco_trans_2-like"/>
</dbReference>
<protein>
    <submittedName>
        <fullName evidence="2">Glycosyltransferase</fullName>
    </submittedName>
</protein>
<dbReference type="Pfam" id="PF00535">
    <property type="entry name" value="Glycos_transf_2"/>
    <property type="match status" value="1"/>
</dbReference>
<sequence>MEKILSISVAAYNVASTLKETIDPFIESGVLDQLDIMIVDDGSKDDTAKIAQEYADNYPSSIRLISKENGGWGSTVNTGIRLAQGKYFRQVDGDDHYNAENMPAYIDALRNSDADMVITPYITYDDSTGEVFSHENCNPNCENGKVYQLADVEAFAPFMHSLAMKTSCIRDTVSITEHCFYTDTEFVLKSCNQAHTVMFVDLEIYCYRRASVGQSMSLTGMEKHYAEQTKVIDVMLAYMETEVTRSEVRRIYDKLLLGTCCWQYLVLLYIKPTSQHKRDLMAYDAMLKDRAPGYYNQIGIGTIDKLRKTHFLGYAFAAWHKKKKDNRFTKDGRLIS</sequence>
<comment type="caution">
    <text evidence="2">The sequence shown here is derived from an EMBL/GenBank/DDBJ whole genome shotgun (WGS) entry which is preliminary data.</text>
</comment>
<dbReference type="RefSeq" id="WP_186969909.1">
    <property type="nucleotide sequence ID" value="NZ_JACOPK010000005.1"/>
</dbReference>
<gene>
    <name evidence="2" type="ORF">H8S02_07000</name>
</gene>
<dbReference type="Gene3D" id="3.90.550.10">
    <property type="entry name" value="Spore Coat Polysaccharide Biosynthesis Protein SpsA, Chain A"/>
    <property type="match status" value="1"/>
</dbReference>
<reference evidence="2 3" key="1">
    <citation type="submission" date="2020-08" db="EMBL/GenBank/DDBJ databases">
        <title>Genome public.</title>
        <authorList>
            <person name="Liu C."/>
            <person name="Sun Q."/>
        </authorList>
    </citation>
    <scope>NUCLEOTIDE SEQUENCE [LARGE SCALE GENOMIC DNA]</scope>
    <source>
        <strain evidence="2 3">M2</strain>
    </source>
</reference>
<proteinExistence type="predicted"/>
<evidence type="ECO:0000313" key="2">
    <source>
        <dbReference type="EMBL" id="MBC5695691.1"/>
    </source>
</evidence>
<name>A0ABR7GMZ7_9FIRM</name>
<accession>A0ABR7GMZ7</accession>
<dbReference type="PANTHER" id="PTHR22916">
    <property type="entry name" value="GLYCOSYLTRANSFERASE"/>
    <property type="match status" value="1"/>
</dbReference>
<feature type="domain" description="Glycosyltransferase 2-like" evidence="1">
    <location>
        <begin position="6"/>
        <end position="136"/>
    </location>
</feature>
<evidence type="ECO:0000313" key="3">
    <source>
        <dbReference type="Proteomes" id="UP000641741"/>
    </source>
</evidence>
<dbReference type="Proteomes" id="UP000641741">
    <property type="component" value="Unassembled WGS sequence"/>
</dbReference>
<keyword evidence="3" id="KW-1185">Reference proteome</keyword>
<dbReference type="InterPro" id="IPR029044">
    <property type="entry name" value="Nucleotide-diphossugar_trans"/>
</dbReference>
<evidence type="ECO:0000259" key="1">
    <source>
        <dbReference type="Pfam" id="PF00535"/>
    </source>
</evidence>